<keyword evidence="10" id="KW-1185">Reference proteome</keyword>
<feature type="transmembrane region" description="Helical" evidence="7">
    <location>
        <begin position="498"/>
        <end position="516"/>
    </location>
</feature>
<dbReference type="Proteomes" id="UP000294911">
    <property type="component" value="Unassembled WGS sequence"/>
</dbReference>
<dbReference type="Pfam" id="PF02554">
    <property type="entry name" value="CstA"/>
    <property type="match status" value="2"/>
</dbReference>
<evidence type="ECO:0000256" key="2">
    <source>
        <dbReference type="ARBA" id="ARBA00007755"/>
    </source>
</evidence>
<dbReference type="InterPro" id="IPR051605">
    <property type="entry name" value="CstA"/>
</dbReference>
<evidence type="ECO:0000313" key="10">
    <source>
        <dbReference type="Proteomes" id="UP000294911"/>
    </source>
</evidence>
<feature type="transmembrane region" description="Helical" evidence="7">
    <location>
        <begin position="528"/>
        <end position="546"/>
    </location>
</feature>
<dbReference type="AlphaFoldDB" id="A0A4R2QXU6"/>
<keyword evidence="3" id="KW-1003">Cell membrane</keyword>
<evidence type="ECO:0000259" key="8">
    <source>
        <dbReference type="Pfam" id="PF02554"/>
    </source>
</evidence>
<evidence type="ECO:0000256" key="7">
    <source>
        <dbReference type="SAM" id="Phobius"/>
    </source>
</evidence>
<feature type="transmembrane region" description="Helical" evidence="7">
    <location>
        <begin position="161"/>
        <end position="180"/>
    </location>
</feature>
<comment type="similarity">
    <text evidence="2">Belongs to the peptide transporter carbon starvation (CstA) (TC 2.A.114) family.</text>
</comment>
<dbReference type="RefSeq" id="WP_132877836.1">
    <property type="nucleotide sequence ID" value="NZ_SLXQ01000006.1"/>
</dbReference>
<feature type="transmembrane region" description="Helical" evidence="7">
    <location>
        <begin position="225"/>
        <end position="246"/>
    </location>
</feature>
<feature type="transmembrane region" description="Helical" evidence="7">
    <location>
        <begin position="466"/>
        <end position="491"/>
    </location>
</feature>
<keyword evidence="5 7" id="KW-1133">Transmembrane helix</keyword>
<dbReference type="EMBL" id="SLXQ01000006">
    <property type="protein sequence ID" value="TCP51975.1"/>
    <property type="molecule type" value="Genomic_DNA"/>
</dbReference>
<keyword evidence="6 7" id="KW-0472">Membrane</keyword>
<feature type="transmembrane region" description="Helical" evidence="7">
    <location>
        <begin position="258"/>
        <end position="277"/>
    </location>
</feature>
<feature type="transmembrane region" description="Helical" evidence="7">
    <location>
        <begin position="85"/>
        <end position="109"/>
    </location>
</feature>
<dbReference type="GO" id="GO:0005886">
    <property type="term" value="C:plasma membrane"/>
    <property type="evidence" value="ECO:0007669"/>
    <property type="project" value="UniProtKB-SubCell"/>
</dbReference>
<name>A0A4R2QXU6_9PSEU</name>
<gene>
    <name evidence="9" type="ORF">EV191_106139</name>
</gene>
<evidence type="ECO:0000313" key="9">
    <source>
        <dbReference type="EMBL" id="TCP51975.1"/>
    </source>
</evidence>
<comment type="subcellular location">
    <subcellularLocation>
        <location evidence="1">Cell membrane</location>
        <topology evidence="1">Multi-pass membrane protein</topology>
    </subcellularLocation>
</comment>
<feature type="transmembrane region" description="Helical" evidence="7">
    <location>
        <begin position="130"/>
        <end position="155"/>
    </location>
</feature>
<feature type="transmembrane region" description="Helical" evidence="7">
    <location>
        <begin position="437"/>
        <end position="454"/>
    </location>
</feature>
<feature type="transmembrane region" description="Helical" evidence="7">
    <location>
        <begin position="330"/>
        <end position="353"/>
    </location>
</feature>
<sequence length="568" mass="60588">MPAIVLALVVGVLFYLGYRYYSNYLARKVYALDASAATPAHTMSDGVDFVPTNKHVLFGHHFTSIAGAAPIVGPAIAVFWGWGPALLWVVAGTIFAAGVHDFGALVVSVRHKARSIGTLANEVINKRARALFLLIIFFLLTLVNAVFAVVIANLFVANPEAVLPMLLQIPLAIGIGQYVYRTRSAALVPTLIGVVLLYCSILLGQLWPITLGFAAEDGFFTDRNIWVILLFAYTFVASRIPVWVLLQPRDYINSHQLFIALGVIVLGVTVGMDKIVAPAINDTPEGSPSWFPLLFVTIACGAISGFHSLVSSGTTSKQLDKETDARYVGYFGAVGEGSLALGSILACTAGVVATTADWNAVYADFASASDGATGNFVAGVANFASNLGVSASLATVFAAIVVISFAATTMDTGVRLQRYIVQEIAEVAGARKLSRSATFGSLVAVLVPLAMALIPGGGKDGFTFGVLWQLFGTTNQLTAGLALAVIAVWVTKQRRNPTAVLIPLVFLVVMTVWALIVNLQEFLNQQEWVLFPLDLIILVLAIWLIVEAAIALRKAWQGAAEQDESTVR</sequence>
<feature type="transmembrane region" description="Helical" evidence="7">
    <location>
        <begin position="187"/>
        <end position="205"/>
    </location>
</feature>
<feature type="domain" description="CstA N-terminal" evidence="8">
    <location>
        <begin position="3"/>
        <end position="348"/>
    </location>
</feature>
<feature type="domain" description="CstA N-terminal" evidence="8">
    <location>
        <begin position="366"/>
        <end position="514"/>
    </location>
</feature>
<evidence type="ECO:0000256" key="5">
    <source>
        <dbReference type="ARBA" id="ARBA00022989"/>
    </source>
</evidence>
<dbReference type="PANTHER" id="PTHR30252">
    <property type="entry name" value="INNER MEMBRANE PEPTIDE TRANSPORTER"/>
    <property type="match status" value="1"/>
</dbReference>
<feature type="transmembrane region" description="Helical" evidence="7">
    <location>
        <begin position="387"/>
        <end position="408"/>
    </location>
</feature>
<evidence type="ECO:0000256" key="4">
    <source>
        <dbReference type="ARBA" id="ARBA00022692"/>
    </source>
</evidence>
<evidence type="ECO:0000256" key="3">
    <source>
        <dbReference type="ARBA" id="ARBA00022475"/>
    </source>
</evidence>
<organism evidence="9 10">
    <name type="scientific">Tamaricihabitans halophyticus</name>
    <dbReference type="NCBI Taxonomy" id="1262583"/>
    <lineage>
        <taxon>Bacteria</taxon>
        <taxon>Bacillati</taxon>
        <taxon>Actinomycetota</taxon>
        <taxon>Actinomycetes</taxon>
        <taxon>Pseudonocardiales</taxon>
        <taxon>Pseudonocardiaceae</taxon>
        <taxon>Tamaricihabitans</taxon>
    </lineage>
</organism>
<dbReference type="OrthoDB" id="9761224at2"/>
<keyword evidence="4 7" id="KW-0812">Transmembrane</keyword>
<dbReference type="GO" id="GO:0009267">
    <property type="term" value="P:cellular response to starvation"/>
    <property type="evidence" value="ECO:0007669"/>
    <property type="project" value="InterPro"/>
</dbReference>
<evidence type="ECO:0000256" key="1">
    <source>
        <dbReference type="ARBA" id="ARBA00004651"/>
    </source>
</evidence>
<proteinExistence type="inferred from homology"/>
<comment type="caution">
    <text evidence="9">The sequence shown here is derived from an EMBL/GenBank/DDBJ whole genome shotgun (WGS) entry which is preliminary data.</text>
</comment>
<accession>A0A4R2QXU6</accession>
<dbReference type="PANTHER" id="PTHR30252:SF0">
    <property type="entry name" value="PEPTIDE TRANSPORTER CSTA"/>
    <property type="match status" value="1"/>
</dbReference>
<feature type="transmembrane region" description="Helical" evidence="7">
    <location>
        <begin position="289"/>
        <end position="310"/>
    </location>
</feature>
<protein>
    <submittedName>
        <fullName evidence="9">Carbon starvation protein</fullName>
    </submittedName>
</protein>
<dbReference type="InterPro" id="IPR003706">
    <property type="entry name" value="CstA_N"/>
</dbReference>
<evidence type="ECO:0000256" key="6">
    <source>
        <dbReference type="ARBA" id="ARBA00023136"/>
    </source>
</evidence>
<reference evidence="9 10" key="1">
    <citation type="submission" date="2019-03" db="EMBL/GenBank/DDBJ databases">
        <title>Genomic Encyclopedia of Type Strains, Phase IV (KMG-IV): sequencing the most valuable type-strain genomes for metagenomic binning, comparative biology and taxonomic classification.</title>
        <authorList>
            <person name="Goeker M."/>
        </authorList>
    </citation>
    <scope>NUCLEOTIDE SEQUENCE [LARGE SCALE GENOMIC DNA]</scope>
    <source>
        <strain evidence="9 10">DSM 45765</strain>
    </source>
</reference>